<evidence type="ECO:0000313" key="12">
    <source>
        <dbReference type="Proteomes" id="UP001470230"/>
    </source>
</evidence>
<dbReference type="InterPro" id="IPR050108">
    <property type="entry name" value="CDK"/>
</dbReference>
<evidence type="ECO:0000313" key="11">
    <source>
        <dbReference type="EMBL" id="KAK8878249.1"/>
    </source>
</evidence>
<evidence type="ECO:0000259" key="10">
    <source>
        <dbReference type="PROSITE" id="PS50011"/>
    </source>
</evidence>
<evidence type="ECO:0000256" key="5">
    <source>
        <dbReference type="ARBA" id="ARBA00022777"/>
    </source>
</evidence>
<evidence type="ECO:0000256" key="1">
    <source>
        <dbReference type="ARBA" id="ARBA00006485"/>
    </source>
</evidence>
<evidence type="ECO:0000256" key="8">
    <source>
        <dbReference type="RuleBase" id="RU000304"/>
    </source>
</evidence>
<gene>
    <name evidence="11" type="ORF">M9Y10_005014</name>
</gene>
<evidence type="ECO:0000256" key="4">
    <source>
        <dbReference type="ARBA" id="ARBA00022741"/>
    </source>
</evidence>
<dbReference type="InterPro" id="IPR000719">
    <property type="entry name" value="Prot_kinase_dom"/>
</dbReference>
<dbReference type="InterPro" id="IPR011009">
    <property type="entry name" value="Kinase-like_dom_sf"/>
</dbReference>
<reference evidence="11 12" key="1">
    <citation type="submission" date="2024-04" db="EMBL/GenBank/DDBJ databases">
        <title>Tritrichomonas musculus Genome.</title>
        <authorList>
            <person name="Alves-Ferreira E."/>
            <person name="Grigg M."/>
            <person name="Lorenzi H."/>
            <person name="Galac M."/>
        </authorList>
    </citation>
    <scope>NUCLEOTIDE SEQUENCE [LARGE SCALE GENOMIC DNA]</scope>
    <source>
        <strain evidence="11 12">EAF2021</strain>
    </source>
</reference>
<sequence length="357" mass="41489">MPLEVVHLRSITDRFRIICNIGKGSYGVVQKCQDIETNDIVAVKKILQQNKLNDCPQTTIREVILLQELHHDNIVELKFVVQCEEANEGLYLVFEYCEYDLYALLYKNYLKQDYILSLMKQLLVAIYVCTIRRIVHRDLKPANIFVTKNNVLKLGDFGLARRLSECTRYSHQVVTIWYRPPELLLGVKQYGTEVDIWSAGCILYEMATSKVLFRSASNDDVSQLIEIFKFMGRPKKDWIGFQGEKAQLFSNVKDKVPKESEIKKYLKETVPESYGDDFIDLLLKMLAVNPSERITAEESLNHPFIRAIDSSKDPYKLPELDVEEIHQLVVSKERKREKKMIKSSEPRVEKRPEPVPI</sequence>
<dbReference type="PROSITE" id="PS50011">
    <property type="entry name" value="PROTEIN_KINASE_DOM"/>
    <property type="match status" value="1"/>
</dbReference>
<keyword evidence="4 7" id="KW-0547">Nucleotide-binding</keyword>
<dbReference type="InterPro" id="IPR017441">
    <property type="entry name" value="Protein_kinase_ATP_BS"/>
</dbReference>
<proteinExistence type="inferred from homology"/>
<dbReference type="PROSITE" id="PS00108">
    <property type="entry name" value="PROTEIN_KINASE_ST"/>
    <property type="match status" value="1"/>
</dbReference>
<evidence type="ECO:0000256" key="6">
    <source>
        <dbReference type="ARBA" id="ARBA00022840"/>
    </source>
</evidence>
<evidence type="ECO:0000256" key="7">
    <source>
        <dbReference type="PROSITE-ProRule" id="PRU10141"/>
    </source>
</evidence>
<dbReference type="Gene3D" id="3.30.200.20">
    <property type="entry name" value="Phosphorylase Kinase, domain 1"/>
    <property type="match status" value="1"/>
</dbReference>
<comment type="caution">
    <text evidence="11">The sequence shown here is derived from an EMBL/GenBank/DDBJ whole genome shotgun (WGS) entry which is preliminary data.</text>
</comment>
<name>A0ABR2JKM4_9EUKA</name>
<evidence type="ECO:0000256" key="9">
    <source>
        <dbReference type="SAM" id="MobiDB-lite"/>
    </source>
</evidence>
<evidence type="ECO:0000256" key="3">
    <source>
        <dbReference type="ARBA" id="ARBA00022679"/>
    </source>
</evidence>
<keyword evidence="12" id="KW-1185">Reference proteome</keyword>
<dbReference type="SUPFAM" id="SSF56112">
    <property type="entry name" value="Protein kinase-like (PK-like)"/>
    <property type="match status" value="1"/>
</dbReference>
<feature type="binding site" evidence="7">
    <location>
        <position position="45"/>
    </location>
    <ligand>
        <name>ATP</name>
        <dbReference type="ChEBI" id="CHEBI:30616"/>
    </ligand>
</feature>
<feature type="domain" description="Protein kinase" evidence="10">
    <location>
        <begin position="15"/>
        <end position="305"/>
    </location>
</feature>
<protein>
    <recommendedName>
        <fullName evidence="10">Protein kinase domain-containing protein</fullName>
    </recommendedName>
</protein>
<dbReference type="PROSITE" id="PS00107">
    <property type="entry name" value="PROTEIN_KINASE_ATP"/>
    <property type="match status" value="1"/>
</dbReference>
<dbReference type="Proteomes" id="UP001470230">
    <property type="component" value="Unassembled WGS sequence"/>
</dbReference>
<keyword evidence="5" id="KW-0418">Kinase</keyword>
<keyword evidence="3" id="KW-0808">Transferase</keyword>
<dbReference type="EMBL" id="JAPFFF010000011">
    <property type="protein sequence ID" value="KAK8878249.1"/>
    <property type="molecule type" value="Genomic_DNA"/>
</dbReference>
<dbReference type="Gene3D" id="1.10.510.10">
    <property type="entry name" value="Transferase(Phosphotransferase) domain 1"/>
    <property type="match status" value="1"/>
</dbReference>
<dbReference type="PANTHER" id="PTHR24056">
    <property type="entry name" value="CELL DIVISION PROTEIN KINASE"/>
    <property type="match status" value="1"/>
</dbReference>
<comment type="similarity">
    <text evidence="1">Belongs to the protein kinase superfamily. CMGC Ser/Thr protein kinase family. CDC2/CDKX subfamily.</text>
</comment>
<dbReference type="InterPro" id="IPR008271">
    <property type="entry name" value="Ser/Thr_kinase_AS"/>
</dbReference>
<feature type="region of interest" description="Disordered" evidence="9">
    <location>
        <begin position="333"/>
        <end position="357"/>
    </location>
</feature>
<keyword evidence="6 7" id="KW-0067">ATP-binding</keyword>
<accession>A0ABR2JKM4</accession>
<dbReference type="Pfam" id="PF00069">
    <property type="entry name" value="Pkinase"/>
    <property type="match status" value="1"/>
</dbReference>
<dbReference type="SMART" id="SM00220">
    <property type="entry name" value="S_TKc"/>
    <property type="match status" value="1"/>
</dbReference>
<organism evidence="11 12">
    <name type="scientific">Tritrichomonas musculus</name>
    <dbReference type="NCBI Taxonomy" id="1915356"/>
    <lineage>
        <taxon>Eukaryota</taxon>
        <taxon>Metamonada</taxon>
        <taxon>Parabasalia</taxon>
        <taxon>Tritrichomonadida</taxon>
        <taxon>Tritrichomonadidae</taxon>
        <taxon>Tritrichomonas</taxon>
    </lineage>
</organism>
<dbReference type="PANTHER" id="PTHR24056:SF546">
    <property type="entry name" value="CYCLIN-DEPENDENT KINASE 12"/>
    <property type="match status" value="1"/>
</dbReference>
<keyword evidence="2 8" id="KW-0723">Serine/threonine-protein kinase</keyword>
<evidence type="ECO:0000256" key="2">
    <source>
        <dbReference type="ARBA" id="ARBA00022527"/>
    </source>
</evidence>